<dbReference type="EMBL" id="JAVREQ010000008">
    <property type="protein sequence ID" value="MDT0379376.1"/>
    <property type="molecule type" value="Genomic_DNA"/>
</dbReference>
<comment type="caution">
    <text evidence="1">The sequence shown here is derived from an EMBL/GenBank/DDBJ whole genome shotgun (WGS) entry which is preliminary data.</text>
</comment>
<keyword evidence="2" id="KW-1185">Reference proteome</keyword>
<dbReference type="RefSeq" id="WP_311673168.1">
    <property type="nucleotide sequence ID" value="NZ_JAVREQ010000008.1"/>
</dbReference>
<organism evidence="1 2">
    <name type="scientific">Streptomyces hazeniae</name>
    <dbReference type="NCBI Taxonomy" id="3075538"/>
    <lineage>
        <taxon>Bacteria</taxon>
        <taxon>Bacillati</taxon>
        <taxon>Actinomycetota</taxon>
        <taxon>Actinomycetes</taxon>
        <taxon>Kitasatosporales</taxon>
        <taxon>Streptomycetaceae</taxon>
        <taxon>Streptomyces</taxon>
    </lineage>
</organism>
<evidence type="ECO:0000313" key="1">
    <source>
        <dbReference type="EMBL" id="MDT0379376.1"/>
    </source>
</evidence>
<dbReference type="SUPFAM" id="SSF56563">
    <property type="entry name" value="Major capsid protein gp5"/>
    <property type="match status" value="1"/>
</dbReference>
<gene>
    <name evidence="1" type="ORF">RM572_11415</name>
</gene>
<dbReference type="Gene3D" id="3.30.2400.10">
    <property type="entry name" value="Major capsid protein gp5"/>
    <property type="match status" value="1"/>
</dbReference>
<dbReference type="NCBIfam" id="NF041188">
    <property type="entry name" value="encap_f3"/>
    <property type="match status" value="1"/>
</dbReference>
<sequence length="282" mass="31015">MTTVQETDPKATALSPGERFARAYLDHGPEAEVWFDYTLSDAFQPVEDRPRLTTRNLFKHQRVAGDTVRGWFETRPYQPGTAAALREAAFRFDLAEYRLRPITGWVQIPDGLAEHPESLVQFIDRRLMVRLGTAENRALTLDVVDHPDVAELPYRGSYVSGLLAAFDEIEQTGGTGHAVIVNPADYYGQLVGSGSVLDDLAREKVKICRNRHVAPGCALVGDFSMAARLLESGRSVMKVAQPPAGTFDRPGTAVCAEVYEGVAVQLPTHFFHVVPEGGVRHG</sequence>
<reference evidence="2" key="1">
    <citation type="submission" date="2023-07" db="EMBL/GenBank/DDBJ databases">
        <title>30 novel species of actinomycetes from the DSMZ collection.</title>
        <authorList>
            <person name="Nouioui I."/>
        </authorList>
    </citation>
    <scope>NUCLEOTIDE SEQUENCE [LARGE SCALE GENOMIC DNA]</scope>
    <source>
        <strain evidence="2">DSM 42041</strain>
    </source>
</reference>
<dbReference type="Gene3D" id="3.30.2320.10">
    <property type="entry name" value="hypothetical protein PF0899 domain"/>
    <property type="match status" value="1"/>
</dbReference>
<accession>A0ABU2NQX0</accession>
<name>A0ABU2NQX0_9ACTN</name>
<protein>
    <submittedName>
        <fullName evidence="1">Family 3 encapsulin nanocompartment shell protein</fullName>
    </submittedName>
</protein>
<proteinExistence type="predicted"/>
<dbReference type="Proteomes" id="UP001183414">
    <property type="component" value="Unassembled WGS sequence"/>
</dbReference>
<evidence type="ECO:0000313" key="2">
    <source>
        <dbReference type="Proteomes" id="UP001183414"/>
    </source>
</evidence>